<name>A0A9P8L5X5_9PEZI</name>
<dbReference type="InterPro" id="IPR052427">
    <property type="entry name" value="Glycosyltrans_GT2/GT47"/>
</dbReference>
<dbReference type="Proteomes" id="UP000698800">
    <property type="component" value="Unassembled WGS sequence"/>
</dbReference>
<dbReference type="AlphaFoldDB" id="A0A9P8L5X5"/>
<keyword evidence="2" id="KW-0328">Glycosyltransferase</keyword>
<keyword evidence="4 8" id="KW-0812">Transmembrane</keyword>
<evidence type="ECO:0000256" key="2">
    <source>
        <dbReference type="ARBA" id="ARBA00022676"/>
    </source>
</evidence>
<comment type="subcellular location">
    <subcellularLocation>
        <location evidence="1">Membrane</location>
    </subcellularLocation>
</comment>
<comment type="caution">
    <text evidence="9">The sequence shown here is derived from an EMBL/GenBank/DDBJ whole genome shotgun (WGS) entry which is preliminary data.</text>
</comment>
<dbReference type="CDD" id="cd06434">
    <property type="entry name" value="GT2_HAS"/>
    <property type="match status" value="1"/>
</dbReference>
<dbReference type="PANTHER" id="PTHR47844">
    <property type="entry name" value="SYNTHASE CPS1, PUTATIVE (AFU_ORTHOLOGUE AFUA_7G02500)-RELATED"/>
    <property type="match status" value="1"/>
</dbReference>
<keyword evidence="5 8" id="KW-1133">Transmembrane helix</keyword>
<evidence type="ECO:0000256" key="6">
    <source>
        <dbReference type="ARBA" id="ARBA00023136"/>
    </source>
</evidence>
<evidence type="ECO:0000313" key="9">
    <source>
        <dbReference type="EMBL" id="KAH0545325.1"/>
    </source>
</evidence>
<evidence type="ECO:0000313" key="10">
    <source>
        <dbReference type="Proteomes" id="UP000698800"/>
    </source>
</evidence>
<accession>A0A9P8L5X5</accession>
<keyword evidence="10" id="KW-1185">Reference proteome</keyword>
<dbReference type="Pfam" id="PF13641">
    <property type="entry name" value="Glyco_tranf_2_3"/>
    <property type="match status" value="1"/>
</dbReference>
<protein>
    <submittedName>
        <fullName evidence="9">Uncharacterized protein</fullName>
    </submittedName>
</protein>
<dbReference type="GO" id="GO:0016020">
    <property type="term" value="C:membrane"/>
    <property type="evidence" value="ECO:0007669"/>
    <property type="project" value="UniProtKB-SubCell"/>
</dbReference>
<reference evidence="9" key="1">
    <citation type="submission" date="2021-03" db="EMBL/GenBank/DDBJ databases">
        <title>Comparative genomics and phylogenomic investigation of the class Geoglossomycetes provide insights into ecological specialization and systematics.</title>
        <authorList>
            <person name="Melie T."/>
            <person name="Pirro S."/>
            <person name="Miller A.N."/>
            <person name="Quandt A."/>
        </authorList>
    </citation>
    <scope>NUCLEOTIDE SEQUENCE</scope>
    <source>
        <strain evidence="9">GBOQ0MN5Z8</strain>
    </source>
</reference>
<gene>
    <name evidence="9" type="ORF">FGG08_000624</name>
</gene>
<dbReference type="Gene3D" id="3.90.550.10">
    <property type="entry name" value="Spore Coat Polysaccharide Biosynthesis Protein SpsA, Chain A"/>
    <property type="match status" value="1"/>
</dbReference>
<proteinExistence type="predicted"/>
<feature type="transmembrane region" description="Helical" evidence="8">
    <location>
        <begin position="337"/>
        <end position="359"/>
    </location>
</feature>
<dbReference type="PANTHER" id="PTHR47844:SF1">
    <property type="entry name" value="EXOSTOSIN-LIKE 2"/>
    <property type="match status" value="1"/>
</dbReference>
<evidence type="ECO:0000256" key="1">
    <source>
        <dbReference type="ARBA" id="ARBA00004370"/>
    </source>
</evidence>
<evidence type="ECO:0000256" key="7">
    <source>
        <dbReference type="ARBA" id="ARBA00023180"/>
    </source>
</evidence>
<feature type="transmembrane region" description="Helical" evidence="8">
    <location>
        <begin position="365"/>
        <end position="387"/>
    </location>
</feature>
<evidence type="ECO:0000256" key="4">
    <source>
        <dbReference type="ARBA" id="ARBA00022692"/>
    </source>
</evidence>
<sequence>MLSSAQAFRVLWLYRYVRLIVNCVSHWTFKPIPLPEKPTLTSKDVTIIIPTIDGEGPDFQQTLCTCLSAAPSEIILVTIDANLERLKSTAALIHSSCIRVVSVAHANKRRQMCRVLPEVLTKITLFADDDVIWPPRILDWILAAFEKPDIGGVGTSQRLRRADCPNIWGFLGALYLERRNFEISATTHIDGRVSCLSGRTVTYCTHILQDLEFTYGFTHESWLGRYQLNTDDDNFITRWMVSHGWKTYIQYCREAELQTTLEDNPRFLKQCLRWSRSNWRSNLTSMLRERYIWKGFKAIANMDPGEKDSSRATLSPPAIIGDGLLVFLLIKTTQNWGALSVLLLWMLISKFVKLLGHFVRYPEDVVLLPVSILFGYFHGFIKVYAFFTLNITAWGTREGADVDDGYRMIPIDKRKQASFSDWRQKLSW</sequence>
<keyword evidence="3" id="KW-0808">Transferase</keyword>
<dbReference type="OrthoDB" id="2849215at2759"/>
<evidence type="ECO:0000256" key="5">
    <source>
        <dbReference type="ARBA" id="ARBA00022989"/>
    </source>
</evidence>
<organism evidence="9 10">
    <name type="scientific">Glutinoglossum americanum</name>
    <dbReference type="NCBI Taxonomy" id="1670608"/>
    <lineage>
        <taxon>Eukaryota</taxon>
        <taxon>Fungi</taxon>
        <taxon>Dikarya</taxon>
        <taxon>Ascomycota</taxon>
        <taxon>Pezizomycotina</taxon>
        <taxon>Geoglossomycetes</taxon>
        <taxon>Geoglossales</taxon>
        <taxon>Geoglossaceae</taxon>
        <taxon>Glutinoglossum</taxon>
    </lineage>
</organism>
<keyword evidence="7" id="KW-0325">Glycoprotein</keyword>
<evidence type="ECO:0000256" key="3">
    <source>
        <dbReference type="ARBA" id="ARBA00022679"/>
    </source>
</evidence>
<dbReference type="GO" id="GO:0016757">
    <property type="term" value="F:glycosyltransferase activity"/>
    <property type="evidence" value="ECO:0007669"/>
    <property type="project" value="UniProtKB-KW"/>
</dbReference>
<evidence type="ECO:0000256" key="8">
    <source>
        <dbReference type="SAM" id="Phobius"/>
    </source>
</evidence>
<keyword evidence="6 8" id="KW-0472">Membrane</keyword>
<dbReference type="EMBL" id="JAGHQL010000007">
    <property type="protein sequence ID" value="KAH0545325.1"/>
    <property type="molecule type" value="Genomic_DNA"/>
</dbReference>
<dbReference type="SUPFAM" id="SSF53448">
    <property type="entry name" value="Nucleotide-diphospho-sugar transferases"/>
    <property type="match status" value="1"/>
</dbReference>
<dbReference type="InterPro" id="IPR029044">
    <property type="entry name" value="Nucleotide-diphossugar_trans"/>
</dbReference>